<dbReference type="SUPFAM" id="SSF52402">
    <property type="entry name" value="Adenine nucleotide alpha hydrolases-like"/>
    <property type="match status" value="2"/>
</dbReference>
<dbReference type="InterPro" id="IPR006016">
    <property type="entry name" value="UspA"/>
</dbReference>
<organism evidence="3 4">
    <name type="scientific">Mycolicibacterium elephantis</name>
    <dbReference type="NCBI Taxonomy" id="81858"/>
    <lineage>
        <taxon>Bacteria</taxon>
        <taxon>Bacillati</taxon>
        <taxon>Actinomycetota</taxon>
        <taxon>Actinomycetes</taxon>
        <taxon>Mycobacteriales</taxon>
        <taxon>Mycobacteriaceae</taxon>
        <taxon>Mycolicibacterium</taxon>
    </lineage>
</organism>
<dbReference type="AlphaFoldDB" id="A0A1X0D9U2"/>
<dbReference type="PANTHER" id="PTHR46268">
    <property type="entry name" value="STRESS RESPONSE PROTEIN NHAX"/>
    <property type="match status" value="1"/>
</dbReference>
<feature type="domain" description="UspA" evidence="2">
    <location>
        <begin position="159"/>
        <end position="292"/>
    </location>
</feature>
<dbReference type="Pfam" id="PF00582">
    <property type="entry name" value="Usp"/>
    <property type="match status" value="2"/>
</dbReference>
<feature type="domain" description="UspA" evidence="2">
    <location>
        <begin position="10"/>
        <end position="144"/>
    </location>
</feature>
<protein>
    <submittedName>
        <fullName evidence="3">Universal stress protein</fullName>
    </submittedName>
</protein>
<dbReference type="OrthoDB" id="3174546at2"/>
<sequence length="294" mass="31536">MSVFSGRHGIVVGVDGSPASKVAVDWAAREADMRNTALTLVHVLPAARFWPEVATPSRIEQLYQSQAQRWLREATTVAEKAMTAPGRIDTRLLDGAVLPSLVDLSKEAQLIVVGCRGQGAIARRLMGSISRGLVQRAHCPVAVLHDEDPLMSCPVARAPVVVGIDGSPASELAAEIAFDEASRRGVELVAVHAWMDDTTFELPADEWSATGKGMAEQTLTQQLTRWRQRYPEVPVRQVVVRDQPARQLVKQADDAQLVVVGSHGRGGFAGMLLGSVAAAVAESARMPVIVARSS</sequence>
<dbReference type="Gene3D" id="3.40.50.620">
    <property type="entry name" value="HUPs"/>
    <property type="match status" value="2"/>
</dbReference>
<dbReference type="STRING" id="81858.BST23_00180"/>
<dbReference type="InterPro" id="IPR014729">
    <property type="entry name" value="Rossmann-like_a/b/a_fold"/>
</dbReference>
<evidence type="ECO:0000256" key="1">
    <source>
        <dbReference type="ARBA" id="ARBA00008791"/>
    </source>
</evidence>
<reference evidence="3 4" key="1">
    <citation type="submission" date="2017-02" db="EMBL/GenBank/DDBJ databases">
        <title>The new phylogeny of genus Mycobacterium.</title>
        <authorList>
            <person name="Tortoli E."/>
            <person name="Trovato A."/>
            <person name="Cirillo D.M."/>
        </authorList>
    </citation>
    <scope>NUCLEOTIDE SEQUENCE [LARGE SCALE GENOMIC DNA]</scope>
    <source>
        <strain evidence="3 4">FI-09383</strain>
    </source>
</reference>
<comment type="similarity">
    <text evidence="1">Belongs to the universal stress protein A family.</text>
</comment>
<dbReference type="InterPro" id="IPR006015">
    <property type="entry name" value="Universal_stress_UspA"/>
</dbReference>
<gene>
    <name evidence="3" type="ORF">BST23_00180</name>
</gene>
<evidence type="ECO:0000259" key="2">
    <source>
        <dbReference type="Pfam" id="PF00582"/>
    </source>
</evidence>
<evidence type="ECO:0000313" key="4">
    <source>
        <dbReference type="Proteomes" id="UP000192772"/>
    </source>
</evidence>
<dbReference type="PANTHER" id="PTHR46268:SF6">
    <property type="entry name" value="UNIVERSAL STRESS PROTEIN UP12"/>
    <property type="match status" value="1"/>
</dbReference>
<dbReference type="PRINTS" id="PR01438">
    <property type="entry name" value="UNVRSLSTRESS"/>
</dbReference>
<proteinExistence type="inferred from homology"/>
<dbReference type="RefSeq" id="WP_083042199.1">
    <property type="nucleotide sequence ID" value="NZ_MVHP01000001.1"/>
</dbReference>
<dbReference type="EMBL" id="MVHP01000001">
    <property type="protein sequence ID" value="ORA69127.1"/>
    <property type="molecule type" value="Genomic_DNA"/>
</dbReference>
<dbReference type="Proteomes" id="UP000192772">
    <property type="component" value="Unassembled WGS sequence"/>
</dbReference>
<comment type="caution">
    <text evidence="3">The sequence shown here is derived from an EMBL/GenBank/DDBJ whole genome shotgun (WGS) entry which is preliminary data.</text>
</comment>
<evidence type="ECO:0000313" key="3">
    <source>
        <dbReference type="EMBL" id="ORA69127.1"/>
    </source>
</evidence>
<accession>A0A1X0D9U2</accession>
<name>A0A1X0D9U2_9MYCO</name>